<sequence length="92" mass="9960">MNGTEAVMEKIINRLETIHRALRNAPIQGRGDMLVADSVALCLRDLHAIAAQASVGERARRPSLRLIDCESGPHKSFGLSLTSRDPVAETPS</sequence>
<evidence type="ECO:0000256" key="1">
    <source>
        <dbReference type="SAM" id="MobiDB-lite"/>
    </source>
</evidence>
<evidence type="ECO:0000313" key="2">
    <source>
        <dbReference type="EMBL" id="MTV31432.1"/>
    </source>
</evidence>
<name>A0A6N8DLF8_RHOAC</name>
<gene>
    <name evidence="2" type="ORF">GJ654_10540</name>
</gene>
<accession>A0A6N8DLF8</accession>
<reference evidence="2 3" key="1">
    <citation type="submission" date="2019-11" db="EMBL/GenBank/DDBJ databases">
        <title>Whole-genome sequence of a Rhodoblastus acidophilus DSM 142.</title>
        <authorList>
            <person name="Kyndt J.A."/>
            <person name="Meyer T.E."/>
        </authorList>
    </citation>
    <scope>NUCLEOTIDE SEQUENCE [LARGE SCALE GENOMIC DNA]</scope>
    <source>
        <strain evidence="2 3">DSM 142</strain>
    </source>
</reference>
<dbReference type="AlphaFoldDB" id="A0A6N8DLF8"/>
<organism evidence="2 3">
    <name type="scientific">Rhodoblastus acidophilus</name>
    <name type="common">Rhodopseudomonas acidophila</name>
    <dbReference type="NCBI Taxonomy" id="1074"/>
    <lineage>
        <taxon>Bacteria</taxon>
        <taxon>Pseudomonadati</taxon>
        <taxon>Pseudomonadota</taxon>
        <taxon>Alphaproteobacteria</taxon>
        <taxon>Hyphomicrobiales</taxon>
        <taxon>Rhodoblastaceae</taxon>
        <taxon>Rhodoblastus</taxon>
    </lineage>
</organism>
<evidence type="ECO:0000313" key="3">
    <source>
        <dbReference type="Proteomes" id="UP000439113"/>
    </source>
</evidence>
<protein>
    <submittedName>
        <fullName evidence="2">Uncharacterized protein</fullName>
    </submittedName>
</protein>
<proteinExistence type="predicted"/>
<comment type="caution">
    <text evidence="2">The sequence shown here is derived from an EMBL/GenBank/DDBJ whole genome shotgun (WGS) entry which is preliminary data.</text>
</comment>
<dbReference type="RefSeq" id="WP_155446122.1">
    <property type="nucleotide sequence ID" value="NZ_JAOQNR010000009.1"/>
</dbReference>
<feature type="region of interest" description="Disordered" evidence="1">
    <location>
        <begin position="72"/>
        <end position="92"/>
    </location>
</feature>
<dbReference type="EMBL" id="WNKS01000008">
    <property type="protein sequence ID" value="MTV31432.1"/>
    <property type="molecule type" value="Genomic_DNA"/>
</dbReference>
<dbReference type="OrthoDB" id="8456229at2"/>
<dbReference type="Proteomes" id="UP000439113">
    <property type="component" value="Unassembled WGS sequence"/>
</dbReference>